<reference evidence="1 2" key="1">
    <citation type="submission" date="2018-05" db="EMBL/GenBank/DDBJ databases">
        <title>Salinimonas sp. HMF8227 Genome sequencing and assembly.</title>
        <authorList>
            <person name="Kang H."/>
            <person name="Kang J."/>
            <person name="Cha I."/>
            <person name="Kim H."/>
            <person name="Joh K."/>
        </authorList>
    </citation>
    <scope>NUCLEOTIDE SEQUENCE [LARGE SCALE GENOMIC DNA]</scope>
    <source>
        <strain evidence="1 2">HMF8227</strain>
    </source>
</reference>
<dbReference type="RefSeq" id="WP_109338744.1">
    <property type="nucleotide sequence ID" value="NZ_CP029347.1"/>
</dbReference>
<evidence type="ECO:0000313" key="1">
    <source>
        <dbReference type="EMBL" id="AWL11073.1"/>
    </source>
</evidence>
<dbReference type="EMBL" id="CP029347">
    <property type="protein sequence ID" value="AWL11073.1"/>
    <property type="molecule type" value="Genomic_DNA"/>
</dbReference>
<dbReference type="PANTHER" id="PTHR48098">
    <property type="entry name" value="ENTEROCHELIN ESTERASE-RELATED"/>
    <property type="match status" value="1"/>
</dbReference>
<evidence type="ECO:0000313" key="2">
    <source>
        <dbReference type="Proteomes" id="UP000245728"/>
    </source>
</evidence>
<protein>
    <submittedName>
        <fullName evidence="1">Beta-lactamase</fullName>
        <ecNumber evidence="1">3.5.2.6</ecNumber>
    </submittedName>
</protein>
<dbReference type="InterPro" id="IPR050583">
    <property type="entry name" value="Mycobacterial_A85_antigen"/>
</dbReference>
<sequence length="276" mass="30879">MKLILWLVVILLVGCNEESPKATKTSASTISGDVRVFDKVLTLSKTGQAKTLRVYLPPGYDASDKHYPVLYMHDGQNLFDKATAYIEEWQVDEQLNRLAQSGEMGLIVVGIDHAGPDRINELSPWEHAEHGKGWGEAYTDFIVHQVKPWVDSQFRTRAQAESTAIMGSSLGGLATQYAIHQYPEVFSKAAVFSPSFWYAPAVFAHAQVHPLTDRHRVYYLAGGEEGGDIPALTEKMARQQRQVTSVVLETKIVPGGEHNEALWRTHFTEAVLWLFK</sequence>
<keyword evidence="1" id="KW-0378">Hydrolase</keyword>
<dbReference type="PROSITE" id="PS51257">
    <property type="entry name" value="PROKAR_LIPOPROTEIN"/>
    <property type="match status" value="1"/>
</dbReference>
<dbReference type="EC" id="3.5.2.6" evidence="1"/>
<dbReference type="Pfam" id="PF00756">
    <property type="entry name" value="Esterase"/>
    <property type="match status" value="1"/>
</dbReference>
<proteinExistence type="predicted"/>
<organism evidence="1 2">
    <name type="scientific">Saliniradius amylolyticus</name>
    <dbReference type="NCBI Taxonomy" id="2183582"/>
    <lineage>
        <taxon>Bacteria</taxon>
        <taxon>Pseudomonadati</taxon>
        <taxon>Pseudomonadota</taxon>
        <taxon>Gammaproteobacteria</taxon>
        <taxon>Alteromonadales</taxon>
        <taxon>Alteromonadaceae</taxon>
        <taxon>Saliniradius</taxon>
    </lineage>
</organism>
<dbReference type="OrthoDB" id="9784036at2"/>
<dbReference type="GO" id="GO:0008800">
    <property type="term" value="F:beta-lactamase activity"/>
    <property type="evidence" value="ECO:0007669"/>
    <property type="project" value="UniProtKB-EC"/>
</dbReference>
<accession>A0A2S2E0C9</accession>
<gene>
    <name evidence="1" type="primary">bla2</name>
    <name evidence="1" type="ORF">HMF8227_00577</name>
</gene>
<keyword evidence="2" id="KW-1185">Reference proteome</keyword>
<dbReference type="SUPFAM" id="SSF53474">
    <property type="entry name" value="alpha/beta-Hydrolases"/>
    <property type="match status" value="1"/>
</dbReference>
<dbReference type="KEGG" id="salh:HMF8227_00577"/>
<dbReference type="Proteomes" id="UP000245728">
    <property type="component" value="Chromosome"/>
</dbReference>
<name>A0A2S2E0C9_9ALTE</name>
<dbReference type="AlphaFoldDB" id="A0A2S2E0C9"/>
<dbReference type="PANTHER" id="PTHR48098:SF6">
    <property type="entry name" value="FERRI-BACILLIBACTIN ESTERASE BESA"/>
    <property type="match status" value="1"/>
</dbReference>
<dbReference type="InterPro" id="IPR000801">
    <property type="entry name" value="Esterase-like"/>
</dbReference>
<dbReference type="InterPro" id="IPR029058">
    <property type="entry name" value="AB_hydrolase_fold"/>
</dbReference>
<dbReference type="Gene3D" id="3.40.50.1820">
    <property type="entry name" value="alpha/beta hydrolase"/>
    <property type="match status" value="1"/>
</dbReference>